<feature type="region of interest" description="Disordered" evidence="1">
    <location>
        <begin position="1"/>
        <end position="38"/>
    </location>
</feature>
<organism evidence="4">
    <name type="scientific">Rodentolepis nana</name>
    <name type="common">Dwarf tapeworm</name>
    <name type="synonym">Hymenolepis nana</name>
    <dbReference type="NCBI Taxonomy" id="102285"/>
    <lineage>
        <taxon>Eukaryota</taxon>
        <taxon>Metazoa</taxon>
        <taxon>Spiralia</taxon>
        <taxon>Lophotrochozoa</taxon>
        <taxon>Platyhelminthes</taxon>
        <taxon>Cestoda</taxon>
        <taxon>Eucestoda</taxon>
        <taxon>Cyclophyllidea</taxon>
        <taxon>Hymenolepididae</taxon>
        <taxon>Rodentolepis</taxon>
    </lineage>
</organism>
<keyword evidence="3" id="KW-1185">Reference proteome</keyword>
<sequence>MQRTYPFTSFKSGLLKPRSPIEDDTGSTGSPPVASPQSVRAKFFPEDKMIISNSGSSPPAKFMHNELDYGSHDESEVNQFLKAELQKALEKLEQLQR</sequence>
<name>A0A0R3TBL8_RODNA</name>
<evidence type="ECO:0000256" key="1">
    <source>
        <dbReference type="SAM" id="MobiDB-lite"/>
    </source>
</evidence>
<reference evidence="4" key="1">
    <citation type="submission" date="2017-02" db="UniProtKB">
        <authorList>
            <consortium name="WormBaseParasite"/>
        </authorList>
    </citation>
    <scope>IDENTIFICATION</scope>
</reference>
<evidence type="ECO:0000313" key="2">
    <source>
        <dbReference type="EMBL" id="VDO00315.1"/>
    </source>
</evidence>
<reference evidence="2 3" key="2">
    <citation type="submission" date="2018-11" db="EMBL/GenBank/DDBJ databases">
        <authorList>
            <consortium name="Pathogen Informatics"/>
        </authorList>
    </citation>
    <scope>NUCLEOTIDE SEQUENCE [LARGE SCALE GENOMIC DNA]</scope>
</reference>
<dbReference type="Proteomes" id="UP000278807">
    <property type="component" value="Unassembled WGS sequence"/>
</dbReference>
<protein>
    <submittedName>
        <fullName evidence="4">VASP tetramerisation domain-containing protein</fullName>
    </submittedName>
</protein>
<gene>
    <name evidence="2" type="ORF">HNAJ_LOCUS4455</name>
</gene>
<evidence type="ECO:0000313" key="4">
    <source>
        <dbReference type="WBParaSite" id="HNAJ_0000445701-mRNA-1"/>
    </source>
</evidence>
<accession>A0A0R3TBL8</accession>
<feature type="compositionally biased region" description="Polar residues" evidence="1">
    <location>
        <begin position="26"/>
        <end position="38"/>
    </location>
</feature>
<feature type="compositionally biased region" description="Polar residues" evidence="1">
    <location>
        <begin position="1"/>
        <end position="11"/>
    </location>
</feature>
<dbReference type="EMBL" id="UZAE01003144">
    <property type="protein sequence ID" value="VDO00315.1"/>
    <property type="molecule type" value="Genomic_DNA"/>
</dbReference>
<dbReference type="AlphaFoldDB" id="A0A0R3TBL8"/>
<proteinExistence type="predicted"/>
<dbReference type="WBParaSite" id="HNAJ_0000445701-mRNA-1">
    <property type="protein sequence ID" value="HNAJ_0000445701-mRNA-1"/>
    <property type="gene ID" value="HNAJ_0000445701"/>
</dbReference>
<evidence type="ECO:0000313" key="3">
    <source>
        <dbReference type="Proteomes" id="UP000278807"/>
    </source>
</evidence>